<evidence type="ECO:0008006" key="4">
    <source>
        <dbReference type="Google" id="ProtNLM"/>
    </source>
</evidence>
<protein>
    <recommendedName>
        <fullName evidence="4">RGS domain-containing protein</fullName>
    </recommendedName>
</protein>
<dbReference type="AlphaFoldDB" id="A0A0L0GF60"/>
<sequence>MTSQRGSLQGTMPSIQEYGEGNRYGQIPASYSEISSKKRFGASPDNALVTLLKKSYKLAQSSDKKKKTVTKMKDASSVAFMSTSTLSEKQNGDLTSMMSRSGSSDSQPGLMEILNSNGALAEKLRAKLLEYAKTKFCEESMLLFLLDYILWHRGKDTDGAVERGQAIVHNYVISSAAYQINMQKSAIASAEKAQIEGLKTSLADIASQTKKIFRVTQGI</sequence>
<dbReference type="GeneID" id="25901444"/>
<dbReference type="InterPro" id="IPR044926">
    <property type="entry name" value="RGS_subdomain_2"/>
</dbReference>
<accession>A0A0L0GF60</accession>
<feature type="compositionally biased region" description="Polar residues" evidence="1">
    <location>
        <begin position="1"/>
        <end position="14"/>
    </location>
</feature>
<dbReference type="Proteomes" id="UP000054560">
    <property type="component" value="Unassembled WGS sequence"/>
</dbReference>
<name>A0A0L0GF60_9EUKA</name>
<evidence type="ECO:0000313" key="2">
    <source>
        <dbReference type="EMBL" id="KNC86938.1"/>
    </source>
</evidence>
<keyword evidence="3" id="KW-1185">Reference proteome</keyword>
<dbReference type="RefSeq" id="XP_014160840.1">
    <property type="nucleotide sequence ID" value="XM_014305365.1"/>
</dbReference>
<reference evidence="2 3" key="1">
    <citation type="submission" date="2011-02" db="EMBL/GenBank/DDBJ databases">
        <title>The Genome Sequence of Sphaeroforma arctica JP610.</title>
        <authorList>
            <consortium name="The Broad Institute Genome Sequencing Platform"/>
            <person name="Russ C."/>
            <person name="Cuomo C."/>
            <person name="Young S.K."/>
            <person name="Zeng Q."/>
            <person name="Gargeya S."/>
            <person name="Alvarado L."/>
            <person name="Berlin A."/>
            <person name="Chapman S.B."/>
            <person name="Chen Z."/>
            <person name="Freedman E."/>
            <person name="Gellesch M."/>
            <person name="Goldberg J."/>
            <person name="Griggs A."/>
            <person name="Gujja S."/>
            <person name="Heilman E."/>
            <person name="Heiman D."/>
            <person name="Howarth C."/>
            <person name="Mehta T."/>
            <person name="Neiman D."/>
            <person name="Pearson M."/>
            <person name="Roberts A."/>
            <person name="Saif S."/>
            <person name="Shea T."/>
            <person name="Shenoy N."/>
            <person name="Sisk P."/>
            <person name="Stolte C."/>
            <person name="Sykes S."/>
            <person name="White J."/>
            <person name="Yandava C."/>
            <person name="Burger G."/>
            <person name="Gray M.W."/>
            <person name="Holland P.W.H."/>
            <person name="King N."/>
            <person name="Lang F.B.F."/>
            <person name="Roger A.J."/>
            <person name="Ruiz-Trillo I."/>
            <person name="Haas B."/>
            <person name="Nusbaum C."/>
            <person name="Birren B."/>
        </authorList>
    </citation>
    <scope>NUCLEOTIDE SEQUENCE [LARGE SCALE GENOMIC DNA]</scope>
    <source>
        <strain evidence="2 3">JP610</strain>
    </source>
</reference>
<evidence type="ECO:0000313" key="3">
    <source>
        <dbReference type="Proteomes" id="UP000054560"/>
    </source>
</evidence>
<feature type="region of interest" description="Disordered" evidence="1">
    <location>
        <begin position="1"/>
        <end position="23"/>
    </location>
</feature>
<gene>
    <name evidence="2" type="ORF">SARC_00940</name>
</gene>
<dbReference type="InterPro" id="IPR036305">
    <property type="entry name" value="RGS_sf"/>
</dbReference>
<evidence type="ECO:0000256" key="1">
    <source>
        <dbReference type="SAM" id="MobiDB-lite"/>
    </source>
</evidence>
<proteinExistence type="predicted"/>
<dbReference type="Gene3D" id="1.10.167.10">
    <property type="entry name" value="Regulator of G-protein Signalling 4, domain 2"/>
    <property type="match status" value="1"/>
</dbReference>
<dbReference type="EMBL" id="KQ241629">
    <property type="protein sequence ID" value="KNC86938.1"/>
    <property type="molecule type" value="Genomic_DNA"/>
</dbReference>
<dbReference type="SUPFAM" id="SSF48097">
    <property type="entry name" value="Regulator of G-protein signaling, RGS"/>
    <property type="match status" value="1"/>
</dbReference>
<organism evidence="2 3">
    <name type="scientific">Sphaeroforma arctica JP610</name>
    <dbReference type="NCBI Taxonomy" id="667725"/>
    <lineage>
        <taxon>Eukaryota</taxon>
        <taxon>Ichthyosporea</taxon>
        <taxon>Ichthyophonida</taxon>
        <taxon>Sphaeroforma</taxon>
    </lineage>
</organism>